<gene>
    <name evidence="1" type="ORF">NM688_g79</name>
</gene>
<proteinExistence type="predicted"/>
<dbReference type="EMBL" id="JANHOG010000006">
    <property type="protein sequence ID" value="KAJ3559866.1"/>
    <property type="molecule type" value="Genomic_DNA"/>
</dbReference>
<keyword evidence="2" id="KW-1185">Reference proteome</keyword>
<name>A0ACC1TFG2_9APHY</name>
<reference evidence="1" key="1">
    <citation type="submission" date="2022-07" db="EMBL/GenBank/DDBJ databases">
        <title>Genome Sequence of Phlebia brevispora.</title>
        <authorList>
            <person name="Buettner E."/>
        </authorList>
    </citation>
    <scope>NUCLEOTIDE SEQUENCE</scope>
    <source>
        <strain evidence="1">MPL23</strain>
    </source>
</reference>
<protein>
    <submittedName>
        <fullName evidence="1">Uncharacterized protein</fullName>
    </submittedName>
</protein>
<dbReference type="Proteomes" id="UP001148662">
    <property type="component" value="Unassembled WGS sequence"/>
</dbReference>
<accession>A0ACC1TFG2</accession>
<comment type="caution">
    <text evidence="1">The sequence shown here is derived from an EMBL/GenBank/DDBJ whole genome shotgun (WGS) entry which is preliminary data.</text>
</comment>
<sequence>MSYSHTILYSDADAGPYNLLSYEKEWRDRSSTLAQRGYILRPRYDPTWVPSWQNTSEDPEDCEDSIVLSPHYHIMDALQHADQRRVSVKIVAQDSSEVAIASFLSSQQDPANHCVPVLDVISDPVKPNKVLLVMPYLRPFNRPSFSAMGEVLDFIGQTLEGMQFMHSKGVAHRDLSSANIMMDARPLYPQDHHPVQIDYSPDGQSEALHLRRLDHPVRYYFVDFGMSSQFVPGQPHLVLGEKCADHEPPELSAKVPYDPFKVDIFTLGNVYQKEIMNVYAGFDLLQPLIRAMRSPNASLRPDAQQAIEMFKAARRYFNDQACRERVRNKTETLPERIVYDAVDMARGGVRHLMG</sequence>
<evidence type="ECO:0000313" key="2">
    <source>
        <dbReference type="Proteomes" id="UP001148662"/>
    </source>
</evidence>
<evidence type="ECO:0000313" key="1">
    <source>
        <dbReference type="EMBL" id="KAJ3559866.1"/>
    </source>
</evidence>
<organism evidence="1 2">
    <name type="scientific">Phlebia brevispora</name>
    <dbReference type="NCBI Taxonomy" id="194682"/>
    <lineage>
        <taxon>Eukaryota</taxon>
        <taxon>Fungi</taxon>
        <taxon>Dikarya</taxon>
        <taxon>Basidiomycota</taxon>
        <taxon>Agaricomycotina</taxon>
        <taxon>Agaricomycetes</taxon>
        <taxon>Polyporales</taxon>
        <taxon>Meruliaceae</taxon>
        <taxon>Phlebia</taxon>
    </lineage>
</organism>